<dbReference type="CDD" id="cd14283">
    <property type="entry name" value="UBA_TNR6C"/>
    <property type="match status" value="1"/>
</dbReference>
<feature type="region of interest" description="Disordered" evidence="4">
    <location>
        <begin position="151"/>
        <end position="230"/>
    </location>
</feature>
<feature type="domain" description="UBA" evidence="5">
    <location>
        <begin position="270"/>
        <end position="315"/>
    </location>
</feature>
<dbReference type="PANTHER" id="PTHR13020:SF9">
    <property type="entry name" value="TRINUCLEOTIDE REPEAT-CONTAINING GENE 6C PROTEIN"/>
    <property type="match status" value="1"/>
</dbReference>
<dbReference type="PROSITE" id="PS50030">
    <property type="entry name" value="UBA"/>
    <property type="match status" value="1"/>
</dbReference>
<dbReference type="SUPFAM" id="SSF46934">
    <property type="entry name" value="UBA-like"/>
    <property type="match status" value="1"/>
</dbReference>
<feature type="region of interest" description="Disordered" evidence="4">
    <location>
        <begin position="340"/>
        <end position="367"/>
    </location>
</feature>
<dbReference type="PANTHER" id="PTHR13020">
    <property type="entry name" value="TRINUCLEOTIDE REPEAT-CONTAINING GENE 6"/>
    <property type="match status" value="1"/>
</dbReference>
<keyword evidence="1" id="KW-0810">Translation regulation</keyword>
<dbReference type="InterPro" id="IPR052068">
    <property type="entry name" value="GW182_domain"/>
</dbReference>
<reference evidence="6" key="1">
    <citation type="submission" date="2023-07" db="EMBL/GenBank/DDBJ databases">
        <authorList>
            <person name="Stuckert A."/>
        </authorList>
    </citation>
    <scope>NUCLEOTIDE SEQUENCE</scope>
</reference>
<evidence type="ECO:0000256" key="2">
    <source>
        <dbReference type="ARBA" id="ARBA00022884"/>
    </source>
</evidence>
<dbReference type="SUPFAM" id="SSF46689">
    <property type="entry name" value="Homeodomain-like"/>
    <property type="match status" value="1"/>
</dbReference>
<evidence type="ECO:0000256" key="3">
    <source>
        <dbReference type="ARBA" id="ARBA00023158"/>
    </source>
</evidence>
<evidence type="ECO:0000256" key="1">
    <source>
        <dbReference type="ARBA" id="ARBA00022845"/>
    </source>
</evidence>
<evidence type="ECO:0000313" key="6">
    <source>
        <dbReference type="EMBL" id="CAJ0967891.1"/>
    </source>
</evidence>
<dbReference type="InterPro" id="IPR057667">
    <property type="entry name" value="HTH_SB"/>
</dbReference>
<dbReference type="InterPro" id="IPR041917">
    <property type="entry name" value="TNR6C_UBA"/>
</dbReference>
<sequence length="367" mass="39977">MVKTKELSKDTRNKIVALHQAGKTESAIANQLGVKKSTVGAIIRKWKTYKTTDNLPRSGAPRKIPPRGVRMITRTFYACNQGKHRVTKRGPALSYPMFTLATQGPRHRWSLESCLCDSSPATTLRFTYDHGQVISLVVIVGWGDIPPVHSKTEASWGEPPSPSAAVDNGTSAWGKPSNSGSGWADGSSESPGSYGRTSAQTAAPVLCKPAPKSMQESWGSGGEDVGLNQWEDDENDMWNNAASQDSNSSCNSWGNGLKKGLSKGMKTPNKSDEAWIMTRLTKQLTDMGFPKEPAEEALKSNNMNLDQAMSALLEKKVEMDKRGLGMADYNAMVAKPLSCRPPPISKESSMDRPTFLDKGTCHPVFER</sequence>
<dbReference type="Proteomes" id="UP001176940">
    <property type="component" value="Unassembled WGS sequence"/>
</dbReference>
<dbReference type="InterPro" id="IPR009057">
    <property type="entry name" value="Homeodomain-like_sf"/>
</dbReference>
<protein>
    <recommendedName>
        <fullName evidence="5">UBA domain-containing protein</fullName>
    </recommendedName>
</protein>
<accession>A0ABN9MQI0</accession>
<dbReference type="InterPro" id="IPR036388">
    <property type="entry name" value="WH-like_DNA-bd_sf"/>
</dbReference>
<keyword evidence="3" id="KW-0943">RNA-mediated gene silencing</keyword>
<proteinExistence type="predicted"/>
<dbReference type="Gene3D" id="1.10.8.10">
    <property type="entry name" value="DNA helicase RuvA subunit, C-terminal domain"/>
    <property type="match status" value="1"/>
</dbReference>
<feature type="compositionally biased region" description="Polar residues" evidence="4">
    <location>
        <begin position="168"/>
        <end position="201"/>
    </location>
</feature>
<dbReference type="InterPro" id="IPR015940">
    <property type="entry name" value="UBA"/>
</dbReference>
<evidence type="ECO:0000259" key="5">
    <source>
        <dbReference type="PROSITE" id="PS50030"/>
    </source>
</evidence>
<dbReference type="Pfam" id="PF25787">
    <property type="entry name" value="HTH_SB"/>
    <property type="match status" value="1"/>
</dbReference>
<name>A0ABN9MQI0_9NEOB</name>
<dbReference type="InterPro" id="IPR009060">
    <property type="entry name" value="UBA-like_sf"/>
</dbReference>
<keyword evidence="2" id="KW-0694">RNA-binding</keyword>
<evidence type="ECO:0000313" key="7">
    <source>
        <dbReference type="Proteomes" id="UP001176940"/>
    </source>
</evidence>
<evidence type="ECO:0000256" key="4">
    <source>
        <dbReference type="SAM" id="MobiDB-lite"/>
    </source>
</evidence>
<comment type="caution">
    <text evidence="6">The sequence shown here is derived from an EMBL/GenBank/DDBJ whole genome shotgun (WGS) entry which is preliminary data.</text>
</comment>
<keyword evidence="7" id="KW-1185">Reference proteome</keyword>
<dbReference type="InterPro" id="IPR019486">
    <property type="entry name" value="Argonaute_hook_dom"/>
</dbReference>
<organism evidence="6 7">
    <name type="scientific">Ranitomeya imitator</name>
    <name type="common">mimic poison frog</name>
    <dbReference type="NCBI Taxonomy" id="111125"/>
    <lineage>
        <taxon>Eukaryota</taxon>
        <taxon>Metazoa</taxon>
        <taxon>Chordata</taxon>
        <taxon>Craniata</taxon>
        <taxon>Vertebrata</taxon>
        <taxon>Euteleostomi</taxon>
        <taxon>Amphibia</taxon>
        <taxon>Batrachia</taxon>
        <taxon>Anura</taxon>
        <taxon>Neobatrachia</taxon>
        <taxon>Hyloidea</taxon>
        <taxon>Dendrobatidae</taxon>
        <taxon>Dendrobatinae</taxon>
        <taxon>Ranitomeya</taxon>
    </lineage>
</organism>
<gene>
    <name evidence="6" type="ORF">RIMI_LOCUS22599189</name>
</gene>
<dbReference type="Pfam" id="PF10427">
    <property type="entry name" value="Ago_hook"/>
    <property type="match status" value="1"/>
</dbReference>
<dbReference type="EMBL" id="CAUEEQ010078692">
    <property type="protein sequence ID" value="CAJ0967891.1"/>
    <property type="molecule type" value="Genomic_DNA"/>
</dbReference>
<dbReference type="Pfam" id="PF00627">
    <property type="entry name" value="UBA"/>
    <property type="match status" value="1"/>
</dbReference>
<dbReference type="Gene3D" id="1.10.10.10">
    <property type="entry name" value="Winged helix-like DNA-binding domain superfamily/Winged helix DNA-binding domain"/>
    <property type="match status" value="1"/>
</dbReference>